<dbReference type="InterPro" id="IPR011251">
    <property type="entry name" value="Luciferase-like_dom"/>
</dbReference>
<dbReference type="Pfam" id="PF00296">
    <property type="entry name" value="Bac_luciferase"/>
    <property type="match status" value="1"/>
</dbReference>
<dbReference type="Proteomes" id="UP000032748">
    <property type="component" value="Chromosome"/>
</dbReference>
<name>A0A0D5XZH5_9PSED</name>
<dbReference type="KEGG" id="pcz:PCL1606_30250"/>
<accession>A0A0D5XZH5</accession>
<dbReference type="PATRIC" id="fig|587753.10.peg.3016"/>
<evidence type="ECO:0000313" key="4">
    <source>
        <dbReference type="Proteomes" id="UP000032748"/>
    </source>
</evidence>
<dbReference type="Gene3D" id="3.20.20.30">
    <property type="entry name" value="Luciferase-like domain"/>
    <property type="match status" value="1"/>
</dbReference>
<dbReference type="GO" id="GO:0005829">
    <property type="term" value="C:cytosol"/>
    <property type="evidence" value="ECO:0007669"/>
    <property type="project" value="TreeGrafter"/>
</dbReference>
<keyword evidence="3" id="KW-0560">Oxidoreductase</keyword>
<keyword evidence="3" id="KW-0503">Monooxygenase</keyword>
<gene>
    <name evidence="3" type="ORF">PCL1606_30250</name>
</gene>
<evidence type="ECO:0000256" key="1">
    <source>
        <dbReference type="SAM" id="MobiDB-lite"/>
    </source>
</evidence>
<dbReference type="PANTHER" id="PTHR30137">
    <property type="entry name" value="LUCIFERASE-LIKE MONOOXYGENASE"/>
    <property type="match status" value="1"/>
</dbReference>
<dbReference type="AlphaFoldDB" id="A0A0D5XZH5"/>
<dbReference type="PANTHER" id="PTHR30137:SF15">
    <property type="entry name" value="BLL6902 PROTEIN"/>
    <property type="match status" value="1"/>
</dbReference>
<evidence type="ECO:0000313" key="3">
    <source>
        <dbReference type="EMBL" id="AKA24476.1"/>
    </source>
</evidence>
<protein>
    <submittedName>
        <fullName evidence="3">Monooxygenase</fullName>
    </submittedName>
</protein>
<dbReference type="EMBL" id="CP011110">
    <property type="protein sequence ID" value="AKA24476.1"/>
    <property type="molecule type" value="Genomic_DNA"/>
</dbReference>
<proteinExistence type="predicted"/>
<feature type="domain" description="Luciferase-like" evidence="2">
    <location>
        <begin position="24"/>
        <end position="321"/>
    </location>
</feature>
<dbReference type="RefSeq" id="WP_045883100.1">
    <property type="nucleotide sequence ID" value="NZ_CP011110.1"/>
</dbReference>
<organism evidence="3 4">
    <name type="scientific">Pseudomonas chlororaphis</name>
    <dbReference type="NCBI Taxonomy" id="587753"/>
    <lineage>
        <taxon>Bacteria</taxon>
        <taxon>Pseudomonadati</taxon>
        <taxon>Pseudomonadota</taxon>
        <taxon>Gammaproteobacteria</taxon>
        <taxon>Pseudomonadales</taxon>
        <taxon>Pseudomonadaceae</taxon>
        <taxon>Pseudomonas</taxon>
    </lineage>
</organism>
<reference evidence="3 4" key="1">
    <citation type="journal article" date="2015" name="Mol. Plant Microbe Interact.">
        <title>Comparative Genomic Analysis of Pseudomonas chlororaphis PCL1606 Reveals New Insight into Antifungal Compounds Involved in Biocontrol.</title>
        <authorList>
            <person name="Calderon C.E."/>
            <person name="Ramos C."/>
            <person name="de Vicente A."/>
            <person name="Cazorla F.M."/>
        </authorList>
    </citation>
    <scope>NUCLEOTIDE SEQUENCE [LARGE SCALE GENOMIC DNA]</scope>
    <source>
        <strain evidence="3 4">PCL1606</strain>
    </source>
</reference>
<evidence type="ECO:0000259" key="2">
    <source>
        <dbReference type="Pfam" id="PF00296"/>
    </source>
</evidence>
<dbReference type="InterPro" id="IPR036661">
    <property type="entry name" value="Luciferase-like_sf"/>
</dbReference>
<sequence>MSPLPPRKPFKLGFLSHAFGEDPRQVYQDLLEQFEVAEALGYDGGWIAQHHLSNGFGQLPSPLVLLAAVAERTRHIELGTGVIVLPLEDPIRLAEDASVLDSLSAGRLQLGLGSGGANLDNFSAFERDPEQRQPQFVAHQQRLQQLLDGQPASPGSELTLQPPAPGLGQRLWHSHGSVEGAAYTASQGNGLLLGTATHDPLTVQKPLAEAYLKAWNSTARAPRIGVVRAVFPARDRATAQAELAVDIERHIPRLQREGLIDEAVNLQEHLRLMNVHHGHPGEVLDSLRQDPALLDYADYLIVVVQAESSTQAQVLERLRAIARDIAPALGWQPARHEPAHTTQPPATVG</sequence>
<dbReference type="SUPFAM" id="SSF51679">
    <property type="entry name" value="Bacterial luciferase-like"/>
    <property type="match status" value="1"/>
</dbReference>
<dbReference type="GO" id="GO:0004497">
    <property type="term" value="F:monooxygenase activity"/>
    <property type="evidence" value="ECO:0007669"/>
    <property type="project" value="UniProtKB-KW"/>
</dbReference>
<dbReference type="GO" id="GO:0016705">
    <property type="term" value="F:oxidoreductase activity, acting on paired donors, with incorporation or reduction of molecular oxygen"/>
    <property type="evidence" value="ECO:0007669"/>
    <property type="project" value="InterPro"/>
</dbReference>
<feature type="region of interest" description="Disordered" evidence="1">
    <location>
        <begin position="148"/>
        <end position="172"/>
    </location>
</feature>
<dbReference type="OrthoDB" id="7903015at2"/>
<dbReference type="InterPro" id="IPR050766">
    <property type="entry name" value="Bact_Lucif_Oxidored"/>
</dbReference>